<dbReference type="Proteomes" id="UP000008457">
    <property type="component" value="Chromosome"/>
</dbReference>
<accession>F3ZZ20</accession>
<evidence type="ECO:0000256" key="9">
    <source>
        <dbReference type="ARBA" id="ARBA00022984"/>
    </source>
</evidence>
<dbReference type="GO" id="GO:0009252">
    <property type="term" value="P:peptidoglycan biosynthetic process"/>
    <property type="evidence" value="ECO:0007669"/>
    <property type="project" value="UniProtKB-KW"/>
</dbReference>
<comment type="similarity">
    <text evidence="16">Belongs to the SEDS family. FtsW subfamily.</text>
</comment>
<dbReference type="GO" id="GO:0015648">
    <property type="term" value="F:lipid-linked peptidoglycan transporter activity"/>
    <property type="evidence" value="ECO:0007669"/>
    <property type="project" value="TreeGrafter"/>
</dbReference>
<evidence type="ECO:0000256" key="22">
    <source>
        <dbReference type="SAM" id="Phobius"/>
    </source>
</evidence>
<evidence type="ECO:0000256" key="17">
    <source>
        <dbReference type="ARBA" id="ARBA00041185"/>
    </source>
</evidence>
<dbReference type="KEGG" id="mas:Mahau_1591"/>
<evidence type="ECO:0000256" key="13">
    <source>
        <dbReference type="ARBA" id="ARBA00023316"/>
    </source>
</evidence>
<evidence type="ECO:0000256" key="8">
    <source>
        <dbReference type="ARBA" id="ARBA00022960"/>
    </source>
</evidence>
<dbReference type="Pfam" id="PF01098">
    <property type="entry name" value="FTSW_RODA_SPOVE"/>
    <property type="match status" value="1"/>
</dbReference>
<dbReference type="GO" id="GO:0051301">
    <property type="term" value="P:cell division"/>
    <property type="evidence" value="ECO:0007669"/>
    <property type="project" value="UniProtKB-KW"/>
</dbReference>
<evidence type="ECO:0000256" key="12">
    <source>
        <dbReference type="ARBA" id="ARBA00023306"/>
    </source>
</evidence>
<dbReference type="EC" id="2.4.99.28" evidence="19"/>
<keyword evidence="11 22" id="KW-0472">Membrane</keyword>
<feature type="transmembrane region" description="Helical" evidence="22">
    <location>
        <begin position="108"/>
        <end position="125"/>
    </location>
</feature>
<dbReference type="InterPro" id="IPR013438">
    <property type="entry name" value="SpoVE"/>
</dbReference>
<dbReference type="InterPro" id="IPR013437">
    <property type="entry name" value="FtsW"/>
</dbReference>
<evidence type="ECO:0000256" key="5">
    <source>
        <dbReference type="ARBA" id="ARBA00022676"/>
    </source>
</evidence>
<comment type="pathway">
    <text evidence="2">Cell wall biogenesis; peptidoglycan biosynthesis.</text>
</comment>
<dbReference type="InterPro" id="IPR001182">
    <property type="entry name" value="FtsW/RodA"/>
</dbReference>
<evidence type="ECO:0000313" key="24">
    <source>
        <dbReference type="Proteomes" id="UP000008457"/>
    </source>
</evidence>
<evidence type="ECO:0000256" key="18">
    <source>
        <dbReference type="ARBA" id="ARBA00041418"/>
    </source>
</evidence>
<evidence type="ECO:0000256" key="6">
    <source>
        <dbReference type="ARBA" id="ARBA00022679"/>
    </source>
</evidence>
<dbReference type="AlphaFoldDB" id="F3ZZ20"/>
<evidence type="ECO:0000256" key="21">
    <source>
        <dbReference type="ARBA" id="ARBA00049966"/>
    </source>
</evidence>
<keyword evidence="3" id="KW-1003">Cell membrane</keyword>
<keyword evidence="24" id="KW-1185">Reference proteome</keyword>
<dbReference type="GO" id="GO:0008360">
    <property type="term" value="P:regulation of cell shape"/>
    <property type="evidence" value="ECO:0007669"/>
    <property type="project" value="UniProtKB-KW"/>
</dbReference>
<feature type="transmembrane region" description="Helical" evidence="22">
    <location>
        <begin position="76"/>
        <end position="96"/>
    </location>
</feature>
<keyword evidence="9" id="KW-0573">Peptidoglycan synthesis</keyword>
<evidence type="ECO:0000256" key="10">
    <source>
        <dbReference type="ARBA" id="ARBA00022989"/>
    </source>
</evidence>
<evidence type="ECO:0000313" key="23">
    <source>
        <dbReference type="EMBL" id="AEE96779.1"/>
    </source>
</evidence>
<feature type="transmembrane region" description="Helical" evidence="22">
    <location>
        <begin position="48"/>
        <end position="64"/>
    </location>
</feature>
<reference evidence="23 24" key="2">
    <citation type="journal article" date="2011" name="Stand. Genomic Sci.">
        <title>Complete genome sequence of Mahella australiensis type strain (50-1 BON).</title>
        <authorList>
            <person name="Sikorski J."/>
            <person name="Teshima H."/>
            <person name="Nolan M."/>
            <person name="Lucas S."/>
            <person name="Hammon N."/>
            <person name="Deshpande S."/>
            <person name="Cheng J.F."/>
            <person name="Pitluck S."/>
            <person name="Liolios K."/>
            <person name="Pagani I."/>
            <person name="Ivanova N."/>
            <person name="Huntemann M."/>
            <person name="Mavromatis K."/>
            <person name="Ovchinikova G."/>
            <person name="Pati A."/>
            <person name="Tapia R."/>
            <person name="Han C."/>
            <person name="Goodwin L."/>
            <person name="Chen A."/>
            <person name="Palaniappan K."/>
            <person name="Land M."/>
            <person name="Hauser L."/>
            <person name="Ngatchou-Djao O.D."/>
            <person name="Rohde M."/>
            <person name="Pukall R."/>
            <person name="Spring S."/>
            <person name="Abt B."/>
            <person name="Goker M."/>
            <person name="Detter J.C."/>
            <person name="Woyke T."/>
            <person name="Bristow J."/>
            <person name="Markowitz V."/>
            <person name="Hugenholtz P."/>
            <person name="Eisen J.A."/>
            <person name="Kyrpides N.C."/>
            <person name="Klenk H.P."/>
            <person name="Lapidus A."/>
        </authorList>
    </citation>
    <scope>NUCLEOTIDE SEQUENCE [LARGE SCALE GENOMIC DNA]</scope>
    <source>
        <strain evidence="24">DSM 15567 / CIP 107919 / 50-1 BON</strain>
    </source>
</reference>
<protein>
    <recommendedName>
        <fullName evidence="17">Probable peptidoglycan glycosyltransferase FtsW</fullName>
        <ecNumber evidence="19">2.4.99.28</ecNumber>
    </recommendedName>
    <alternativeName>
        <fullName evidence="18">Cell division protein FtsW</fullName>
    </alternativeName>
    <alternativeName>
        <fullName evidence="15">Cell wall polymerase</fullName>
    </alternativeName>
    <alternativeName>
        <fullName evidence="14">Peptidoglycan polymerase</fullName>
    </alternativeName>
</protein>
<dbReference type="GO" id="GO:0005886">
    <property type="term" value="C:plasma membrane"/>
    <property type="evidence" value="ECO:0007669"/>
    <property type="project" value="UniProtKB-SubCell"/>
</dbReference>
<dbReference type="RefSeq" id="WP_013781208.1">
    <property type="nucleotide sequence ID" value="NC_015520.1"/>
</dbReference>
<keyword evidence="12" id="KW-0131">Cell cycle</keyword>
<dbReference type="HOGENOM" id="CLU_029243_0_1_9"/>
<evidence type="ECO:0000256" key="15">
    <source>
        <dbReference type="ARBA" id="ARBA00033270"/>
    </source>
</evidence>
<comment type="function">
    <text evidence="21">Peptidoglycan polymerase that is essential for cell division.</text>
</comment>
<evidence type="ECO:0000256" key="3">
    <source>
        <dbReference type="ARBA" id="ARBA00022475"/>
    </source>
</evidence>
<keyword evidence="5" id="KW-0328">Glycosyltransferase</keyword>
<dbReference type="OrthoDB" id="9812661at2"/>
<evidence type="ECO:0000256" key="2">
    <source>
        <dbReference type="ARBA" id="ARBA00004752"/>
    </source>
</evidence>
<keyword evidence="8" id="KW-0133">Cell shape</keyword>
<organism evidence="23 24">
    <name type="scientific">Mahella australiensis (strain DSM 15567 / CIP 107919 / 50-1 BON)</name>
    <dbReference type="NCBI Taxonomy" id="697281"/>
    <lineage>
        <taxon>Bacteria</taxon>
        <taxon>Bacillati</taxon>
        <taxon>Bacillota</taxon>
        <taxon>Clostridia</taxon>
        <taxon>Thermoanaerobacterales</taxon>
        <taxon>Thermoanaerobacterales Family IV. Incertae Sedis</taxon>
        <taxon>Mahella</taxon>
    </lineage>
</organism>
<keyword evidence="7 22" id="KW-0812">Transmembrane</keyword>
<reference evidence="24" key="1">
    <citation type="submission" date="2010-11" db="EMBL/GenBank/DDBJ databases">
        <title>The complete genome of Mahella australiensis DSM 15567.</title>
        <authorList>
            <consortium name="US DOE Joint Genome Institute (JGI-PGF)"/>
            <person name="Lucas S."/>
            <person name="Copeland A."/>
            <person name="Lapidus A."/>
            <person name="Bruce D."/>
            <person name="Goodwin L."/>
            <person name="Pitluck S."/>
            <person name="Kyrpides N."/>
            <person name="Mavromatis K."/>
            <person name="Pagani I."/>
            <person name="Ivanova N."/>
            <person name="Teshima H."/>
            <person name="Brettin T."/>
            <person name="Detter J.C."/>
            <person name="Han C."/>
            <person name="Tapia R."/>
            <person name="Land M."/>
            <person name="Hauser L."/>
            <person name="Markowitz V."/>
            <person name="Cheng J.-F."/>
            <person name="Hugenholtz P."/>
            <person name="Woyke T."/>
            <person name="Wu D."/>
            <person name="Spring S."/>
            <person name="Pukall R."/>
            <person name="Steenblock K."/>
            <person name="Schneider S."/>
            <person name="Klenk H.-P."/>
            <person name="Eisen J.A."/>
        </authorList>
    </citation>
    <scope>NUCLEOTIDE SEQUENCE [LARGE SCALE GENOMIC DNA]</scope>
    <source>
        <strain evidence="24">DSM 15567 / CIP 107919 / 50-1 BON</strain>
    </source>
</reference>
<feature type="transmembrane region" description="Helical" evidence="22">
    <location>
        <begin position="7"/>
        <end position="28"/>
    </location>
</feature>
<dbReference type="GO" id="GO:0071555">
    <property type="term" value="P:cell wall organization"/>
    <property type="evidence" value="ECO:0007669"/>
    <property type="project" value="UniProtKB-KW"/>
</dbReference>
<keyword evidence="4" id="KW-0132">Cell division</keyword>
<dbReference type="eggNOG" id="COG0772">
    <property type="taxonomic scope" value="Bacteria"/>
</dbReference>
<evidence type="ECO:0000256" key="1">
    <source>
        <dbReference type="ARBA" id="ARBA00004651"/>
    </source>
</evidence>
<proteinExistence type="inferred from homology"/>
<dbReference type="PANTHER" id="PTHR30474">
    <property type="entry name" value="CELL CYCLE PROTEIN"/>
    <property type="match status" value="1"/>
</dbReference>
<gene>
    <name evidence="23" type="ordered locus">Mahau_1591</name>
</gene>
<name>F3ZZ20_MAHA5</name>
<dbReference type="STRING" id="697281.Mahau_1591"/>
<evidence type="ECO:0000256" key="14">
    <source>
        <dbReference type="ARBA" id="ARBA00032370"/>
    </source>
</evidence>
<evidence type="ECO:0000256" key="16">
    <source>
        <dbReference type="ARBA" id="ARBA00038053"/>
    </source>
</evidence>
<dbReference type="GO" id="GO:0032153">
    <property type="term" value="C:cell division site"/>
    <property type="evidence" value="ECO:0007669"/>
    <property type="project" value="TreeGrafter"/>
</dbReference>
<feature type="transmembrane region" description="Helical" evidence="22">
    <location>
        <begin position="137"/>
        <end position="156"/>
    </location>
</feature>
<feature type="transmembrane region" description="Helical" evidence="22">
    <location>
        <begin position="341"/>
        <end position="362"/>
    </location>
</feature>
<evidence type="ECO:0000256" key="20">
    <source>
        <dbReference type="ARBA" id="ARBA00049902"/>
    </source>
</evidence>
<dbReference type="PANTHER" id="PTHR30474:SF2">
    <property type="entry name" value="PEPTIDOGLYCAN GLYCOSYLTRANSFERASE FTSW-RELATED"/>
    <property type="match status" value="1"/>
</dbReference>
<evidence type="ECO:0000256" key="4">
    <source>
        <dbReference type="ARBA" id="ARBA00022618"/>
    </source>
</evidence>
<keyword evidence="10 22" id="KW-1133">Transmembrane helix</keyword>
<keyword evidence="13" id="KW-0961">Cell wall biogenesis/degradation</keyword>
<comment type="subcellular location">
    <subcellularLocation>
        <location evidence="1">Cell membrane</location>
        <topology evidence="1">Multi-pass membrane protein</topology>
    </subcellularLocation>
</comment>
<comment type="catalytic activity">
    <reaction evidence="20">
        <text>[GlcNAc-(1-&gt;4)-Mur2Ac(oyl-L-Ala-gamma-D-Glu-L-Lys-D-Ala-D-Ala)](n)-di-trans,octa-cis-undecaprenyl diphosphate + beta-D-GlcNAc-(1-&gt;4)-Mur2Ac(oyl-L-Ala-gamma-D-Glu-L-Lys-D-Ala-D-Ala)-di-trans,octa-cis-undecaprenyl diphosphate = [GlcNAc-(1-&gt;4)-Mur2Ac(oyl-L-Ala-gamma-D-Glu-L-Lys-D-Ala-D-Ala)](n+1)-di-trans,octa-cis-undecaprenyl diphosphate + di-trans,octa-cis-undecaprenyl diphosphate + H(+)</text>
        <dbReference type="Rhea" id="RHEA:23708"/>
        <dbReference type="Rhea" id="RHEA-COMP:9602"/>
        <dbReference type="Rhea" id="RHEA-COMP:9603"/>
        <dbReference type="ChEBI" id="CHEBI:15378"/>
        <dbReference type="ChEBI" id="CHEBI:58405"/>
        <dbReference type="ChEBI" id="CHEBI:60033"/>
        <dbReference type="ChEBI" id="CHEBI:78435"/>
        <dbReference type="EC" id="2.4.99.28"/>
    </reaction>
</comment>
<feature type="transmembrane region" description="Helical" evidence="22">
    <location>
        <begin position="304"/>
        <end position="329"/>
    </location>
</feature>
<dbReference type="NCBIfam" id="TIGR02614">
    <property type="entry name" value="ftsW"/>
    <property type="match status" value="1"/>
</dbReference>
<dbReference type="NCBIfam" id="TIGR02615">
    <property type="entry name" value="spoVE"/>
    <property type="match status" value="1"/>
</dbReference>
<evidence type="ECO:0000256" key="19">
    <source>
        <dbReference type="ARBA" id="ARBA00044770"/>
    </source>
</evidence>
<evidence type="ECO:0000256" key="11">
    <source>
        <dbReference type="ARBA" id="ARBA00023136"/>
    </source>
</evidence>
<keyword evidence="6" id="KW-0808">Transferase</keyword>
<feature type="transmembrane region" description="Helical" evidence="22">
    <location>
        <begin position="266"/>
        <end position="292"/>
    </location>
</feature>
<feature type="transmembrane region" description="Helical" evidence="22">
    <location>
        <begin position="162"/>
        <end position="181"/>
    </location>
</feature>
<dbReference type="EMBL" id="CP002360">
    <property type="protein sequence ID" value="AEE96779.1"/>
    <property type="molecule type" value="Genomic_DNA"/>
</dbReference>
<evidence type="ECO:0000256" key="7">
    <source>
        <dbReference type="ARBA" id="ARBA00022692"/>
    </source>
</evidence>
<sequence>MPKKACDYPILFSVLLLVSIGIVMVFSASYNYAVDTYNDGYYFFKRQLMWAVLGFAAMVFMMNYDYHKLERWANALLVLSILLLLAVFIPGVGATINEATRWIKLGPITIQPAEIAKIAMVIYMARSMSKKNDAMKTFSKGVIPYLIIAGIFFIIIVMQPNLSTALTMVMLCFVMMFAAGARIGHLTSLLGIGAGAAAYIISSGVIADTYWYKRIMIFRDPFQDTSDTGFQLVQSLYALGSGGLWGVGLGNSRQKQFYLPMPQNDFIFAIICEELGFIGGVAILFIFMFLIWRGLRVAITAKDSFGRLLATGIISIVAVQVIMNVAVVTSSMPPTGVPMPFISAGGSSLSISMASMGILLNISKHCEIE</sequence>
<feature type="transmembrane region" description="Helical" evidence="22">
    <location>
        <begin position="188"/>
        <end position="212"/>
    </location>
</feature>
<dbReference type="GO" id="GO:0008955">
    <property type="term" value="F:peptidoglycan glycosyltransferase activity"/>
    <property type="evidence" value="ECO:0007669"/>
    <property type="project" value="UniProtKB-EC"/>
</dbReference>